<gene>
    <name evidence="1" type="ORF">GCM10007932_37140</name>
</gene>
<protein>
    <submittedName>
        <fullName evidence="1">Uncharacterized protein</fullName>
    </submittedName>
</protein>
<keyword evidence="2" id="KW-1185">Reference proteome</keyword>
<proteinExistence type="predicted"/>
<evidence type="ECO:0000313" key="2">
    <source>
        <dbReference type="Proteomes" id="UP001156690"/>
    </source>
</evidence>
<dbReference type="EMBL" id="BSNX01000055">
    <property type="protein sequence ID" value="GLQ74353.1"/>
    <property type="molecule type" value="Genomic_DNA"/>
</dbReference>
<organism evidence="1 2">
    <name type="scientific">Vibrio penaeicida</name>
    <dbReference type="NCBI Taxonomy" id="104609"/>
    <lineage>
        <taxon>Bacteria</taxon>
        <taxon>Pseudomonadati</taxon>
        <taxon>Pseudomonadota</taxon>
        <taxon>Gammaproteobacteria</taxon>
        <taxon>Vibrionales</taxon>
        <taxon>Vibrionaceae</taxon>
        <taxon>Vibrio</taxon>
    </lineage>
</organism>
<reference evidence="2" key="1">
    <citation type="journal article" date="2019" name="Int. J. Syst. Evol. Microbiol.">
        <title>The Global Catalogue of Microorganisms (GCM) 10K type strain sequencing project: providing services to taxonomists for standard genome sequencing and annotation.</title>
        <authorList>
            <consortium name="The Broad Institute Genomics Platform"/>
            <consortium name="The Broad Institute Genome Sequencing Center for Infectious Disease"/>
            <person name="Wu L."/>
            <person name="Ma J."/>
        </authorList>
    </citation>
    <scope>NUCLEOTIDE SEQUENCE [LARGE SCALE GENOMIC DNA]</scope>
    <source>
        <strain evidence="2">NBRC 15640</strain>
    </source>
</reference>
<dbReference type="AlphaFoldDB" id="A0AAV5NV04"/>
<accession>A0AAV5NV04</accession>
<sequence>MFECQKQHIEYMRFETKVVKLQILLEQLRNSAINRNTQQGVKVFDWALDSLSKTISVDEFNKILEKVRKALSGIEAHGKFTVKESELVDSIRNLYLLEP</sequence>
<dbReference type="Proteomes" id="UP001156690">
    <property type="component" value="Unassembled WGS sequence"/>
</dbReference>
<comment type="caution">
    <text evidence="1">The sequence shown here is derived from an EMBL/GenBank/DDBJ whole genome shotgun (WGS) entry which is preliminary data.</text>
</comment>
<name>A0AAV5NV04_9VIBR</name>
<evidence type="ECO:0000313" key="1">
    <source>
        <dbReference type="EMBL" id="GLQ74353.1"/>
    </source>
</evidence>